<dbReference type="Gene3D" id="3.30.830.10">
    <property type="entry name" value="Metalloenzyme, LuxS/M16 peptidase-like"/>
    <property type="match status" value="4"/>
</dbReference>
<dbReference type="InterPro" id="IPR001431">
    <property type="entry name" value="Pept_M16_Zn_BS"/>
</dbReference>
<name>A0A1B3BA31_9GAMM</name>
<dbReference type="KEGG" id="ksd:KS2013_950"/>
<evidence type="ECO:0000259" key="5">
    <source>
        <dbReference type="Pfam" id="PF00675"/>
    </source>
</evidence>
<feature type="signal peptide" evidence="4">
    <location>
        <begin position="1"/>
        <end position="23"/>
    </location>
</feature>
<dbReference type="Pfam" id="PF05193">
    <property type="entry name" value="Peptidase_M16_C"/>
    <property type="match status" value="2"/>
</dbReference>
<feature type="domain" description="Peptidase M16 N-terminal" evidence="5">
    <location>
        <begin position="49"/>
        <end position="194"/>
    </location>
</feature>
<evidence type="ECO:0000256" key="3">
    <source>
        <dbReference type="RuleBase" id="RU004447"/>
    </source>
</evidence>
<evidence type="ECO:0000313" key="8">
    <source>
        <dbReference type="Proteomes" id="UP000094147"/>
    </source>
</evidence>
<dbReference type="Proteomes" id="UP000094147">
    <property type="component" value="Chromosome"/>
</dbReference>
<proteinExistence type="inferred from homology"/>
<dbReference type="InterPro" id="IPR011765">
    <property type="entry name" value="Pept_M16_N"/>
</dbReference>
<accession>A0A1B3BA31</accession>
<sequence length="912" mass="102060" precursor="true">MVLKFKKTFLAMALATGMGAAYAKLPEGVEKVTSVEGITEYRLDNGLQVLLFPDPTQETVTVNVTYHVGSKHENYGETGMAHLLEHLVFKGTPDHKDIPKELTDHGAEPNGTTWYDRTNYFETFSATPENIEWALDLEADRMINSFIAKKDLDSEMTVVRNELENGENSPFRVLMQRLMSTAFDWHNYGKSTIGARSDLENVDISNLQAFYRKYYQPDNATLIVSGKIDEEQLIELIDEEFGDIPKPDRTIAELYTEEPIQDGERRVVVRRPGDVQMVGVLYKTPAGPSEKFAAVQVLNQILGDNKTGRLHDALVKNELAASTFGFPFQLGEPGALLFGAQVAKGKDIAKTESEMLKTLEDIKSNPITEKEVKQAKAKLLKQIELSFNSSQSIALELTEWVGMGDWRLLFLNRDRLEAVTVDDVQAAAEEFLVNDNRTLGLFLPEQKPDRADSIVRMSDEEIDAMLEGYEGRKAVAQGEDFDPSHDNIDERTVESTLSNGAKVVYLPKKTRGESVVAQIRLDIGNLNDLRNSGVIPSLTAGMLDRGTKDLSREELQSEFDRLKANVSVSGDSTTVTARIQTNKENLAEVIRLVEQVLKNPRFSEEELEVLKRERIVSLEQQKQQPSTQVFMQLGRHLNPYDSSHPFYSMSIDEQIEAIKKVTPEQLASFHDSFMGAQDADIALVGDFNKDEMQELLEETLGNWKSEVEYERIKTSASDVESINKFVDTPDKAGAAFGAMTQIPVSDEHPDHPALIVANQIFGGGFLNSRLATRLRQKDGLSYGAGSFLRVSSQDDKAIFGAYAICAPENLAKVEQGFKEEFEKVIEQGFTKDELDAAVKGMIQNRRIDRAKDNRLVGTLASNLDLDRSMQWDEEFEQALKTLTVEDINQAFRKHLSLDNISIVKAGDKTKAE</sequence>
<protein>
    <submittedName>
        <fullName evidence="7">Peptidase M16 domain protein</fullName>
    </submittedName>
</protein>
<dbReference type="OrthoDB" id="9811314at2"/>
<comment type="similarity">
    <text evidence="2 3">Belongs to the peptidase M16 family.</text>
</comment>
<keyword evidence="4" id="KW-0732">Signal</keyword>
<evidence type="ECO:0000256" key="1">
    <source>
        <dbReference type="ARBA" id="ARBA00001947"/>
    </source>
</evidence>
<dbReference type="InterPro" id="IPR050361">
    <property type="entry name" value="MPP/UQCRC_Complex"/>
</dbReference>
<reference evidence="8" key="1">
    <citation type="submission" date="2015-08" db="EMBL/GenBank/DDBJ databases">
        <authorList>
            <person name="Kim K.M."/>
        </authorList>
    </citation>
    <scope>NUCLEOTIDE SEQUENCE [LARGE SCALE GENOMIC DNA]</scope>
    <source>
        <strain evidence="8">KCTC 23892</strain>
    </source>
</reference>
<feature type="chain" id="PRO_5008544361" evidence="4">
    <location>
        <begin position="24"/>
        <end position="912"/>
    </location>
</feature>
<dbReference type="STRING" id="1144748.KS2013_950"/>
<dbReference type="PANTHER" id="PTHR11851:SF49">
    <property type="entry name" value="MITOCHONDRIAL-PROCESSING PEPTIDASE SUBUNIT ALPHA"/>
    <property type="match status" value="1"/>
</dbReference>
<dbReference type="InterPro" id="IPR011249">
    <property type="entry name" value="Metalloenz_LuxS/M16"/>
</dbReference>
<keyword evidence="8" id="KW-1185">Reference proteome</keyword>
<dbReference type="PROSITE" id="PS00143">
    <property type="entry name" value="INSULINASE"/>
    <property type="match status" value="1"/>
</dbReference>
<comment type="cofactor">
    <cofactor evidence="1">
        <name>Zn(2+)</name>
        <dbReference type="ChEBI" id="CHEBI:29105"/>
    </cofactor>
</comment>
<dbReference type="AlphaFoldDB" id="A0A1B3BA31"/>
<dbReference type="Pfam" id="PF00675">
    <property type="entry name" value="Peptidase_M16"/>
    <property type="match status" value="1"/>
</dbReference>
<dbReference type="GO" id="GO:0006508">
    <property type="term" value="P:proteolysis"/>
    <property type="evidence" value="ECO:0007669"/>
    <property type="project" value="InterPro"/>
</dbReference>
<organism evidence="7 8">
    <name type="scientific">Kangiella sediminilitoris</name>
    <dbReference type="NCBI Taxonomy" id="1144748"/>
    <lineage>
        <taxon>Bacteria</taxon>
        <taxon>Pseudomonadati</taxon>
        <taxon>Pseudomonadota</taxon>
        <taxon>Gammaproteobacteria</taxon>
        <taxon>Kangiellales</taxon>
        <taxon>Kangiellaceae</taxon>
        <taxon>Kangiella</taxon>
    </lineage>
</organism>
<evidence type="ECO:0000256" key="2">
    <source>
        <dbReference type="ARBA" id="ARBA00007261"/>
    </source>
</evidence>
<feature type="domain" description="Peptidase M16 C-terminal" evidence="6">
    <location>
        <begin position="660"/>
        <end position="840"/>
    </location>
</feature>
<dbReference type="SUPFAM" id="SSF63411">
    <property type="entry name" value="LuxS/MPP-like metallohydrolase"/>
    <property type="match status" value="4"/>
</dbReference>
<evidence type="ECO:0000256" key="4">
    <source>
        <dbReference type="SAM" id="SignalP"/>
    </source>
</evidence>
<dbReference type="PANTHER" id="PTHR11851">
    <property type="entry name" value="METALLOPROTEASE"/>
    <property type="match status" value="1"/>
</dbReference>
<dbReference type="GO" id="GO:0046872">
    <property type="term" value="F:metal ion binding"/>
    <property type="evidence" value="ECO:0007669"/>
    <property type="project" value="InterPro"/>
</dbReference>
<dbReference type="RefSeq" id="WP_068990518.1">
    <property type="nucleotide sequence ID" value="NZ_CP012418.1"/>
</dbReference>
<dbReference type="GO" id="GO:0004222">
    <property type="term" value="F:metalloendopeptidase activity"/>
    <property type="evidence" value="ECO:0007669"/>
    <property type="project" value="InterPro"/>
</dbReference>
<gene>
    <name evidence="7" type="ORF">KS2013_950</name>
</gene>
<evidence type="ECO:0000259" key="6">
    <source>
        <dbReference type="Pfam" id="PF05193"/>
    </source>
</evidence>
<evidence type="ECO:0000313" key="7">
    <source>
        <dbReference type="EMBL" id="AOE49672.1"/>
    </source>
</evidence>
<feature type="domain" description="Peptidase M16 C-terminal" evidence="6">
    <location>
        <begin position="203"/>
        <end position="379"/>
    </location>
</feature>
<dbReference type="InterPro" id="IPR007863">
    <property type="entry name" value="Peptidase_M16_C"/>
</dbReference>
<dbReference type="EMBL" id="CP012418">
    <property type="protein sequence ID" value="AOE49672.1"/>
    <property type="molecule type" value="Genomic_DNA"/>
</dbReference>
<dbReference type="PATRIC" id="fig|1144748.3.peg.962"/>